<reference evidence="4" key="1">
    <citation type="journal article" date="2003" name="Science">
        <title>In-depth view of structure, activity, and evolution of rice chromosome 10.</title>
        <authorList>
            <consortium name="Rice Chromosome 10 Sequencing Consortium"/>
        </authorList>
    </citation>
    <scope>NUCLEOTIDE SEQUENCE [LARGE SCALE GENOMIC DNA]</scope>
</reference>
<feature type="region of interest" description="Disordered" evidence="1">
    <location>
        <begin position="788"/>
        <end position="810"/>
    </location>
</feature>
<reference evidence="4" key="3">
    <citation type="submission" date="2006-07" db="EMBL/GenBank/DDBJ databases">
        <authorList>
            <person name="Buell R."/>
        </authorList>
    </citation>
    <scope>NUCLEOTIDE SEQUENCE</scope>
</reference>
<evidence type="ECO:0000256" key="1">
    <source>
        <dbReference type="SAM" id="MobiDB-lite"/>
    </source>
</evidence>
<feature type="compositionally biased region" description="Basic and acidic residues" evidence="1">
    <location>
        <begin position="905"/>
        <end position="926"/>
    </location>
</feature>
<dbReference type="PANTHER" id="PTHR10775:SF182">
    <property type="entry name" value="TRANSPOSON, EN_SPM-LIKE, TRANSPOSASE-ASSOCIATED DOMAIN PROTEIN-RELATED"/>
    <property type="match status" value="1"/>
</dbReference>
<protein>
    <submittedName>
        <fullName evidence="4">Transposon protein, putative, CACTA, En/Spm sub-class</fullName>
    </submittedName>
</protein>
<feature type="domain" description="DUF4218" evidence="3">
    <location>
        <begin position="363"/>
        <end position="411"/>
    </location>
</feature>
<evidence type="ECO:0000313" key="4">
    <source>
        <dbReference type="EMBL" id="ABB47197.1"/>
    </source>
</evidence>
<reference evidence="4" key="2">
    <citation type="submission" date="2003-05" db="EMBL/GenBank/DDBJ databases">
        <authorList>
            <person name="Buell C.R."/>
            <person name="Wing R.A."/>
            <person name="McCombie W.R."/>
            <person name="Messing J."/>
            <person name="Yuan Q."/>
            <person name="Ouyang S."/>
        </authorList>
    </citation>
    <scope>NUCLEOTIDE SEQUENCE</scope>
</reference>
<evidence type="ECO:0000259" key="3">
    <source>
        <dbReference type="Pfam" id="PF13960"/>
    </source>
</evidence>
<dbReference type="InterPro" id="IPR004242">
    <property type="entry name" value="Transposase_21"/>
</dbReference>
<accession>Q339T0</accession>
<dbReference type="InterPro" id="IPR025452">
    <property type="entry name" value="DUF4218"/>
</dbReference>
<feature type="compositionally biased region" description="Basic residues" evidence="1">
    <location>
        <begin position="927"/>
        <end position="936"/>
    </location>
</feature>
<gene>
    <name evidence="4" type="ordered locus">LOC_Os10g18740</name>
</gene>
<evidence type="ECO:0000259" key="2">
    <source>
        <dbReference type="Pfam" id="PF13952"/>
    </source>
</evidence>
<dbReference type="InterPro" id="IPR025312">
    <property type="entry name" value="DUF4216"/>
</dbReference>
<organism evidence="4">
    <name type="scientific">Oryza sativa subsp. japonica</name>
    <name type="common">Rice</name>
    <dbReference type="NCBI Taxonomy" id="39947"/>
    <lineage>
        <taxon>Eukaryota</taxon>
        <taxon>Viridiplantae</taxon>
        <taxon>Streptophyta</taxon>
        <taxon>Embryophyta</taxon>
        <taxon>Tracheophyta</taxon>
        <taxon>Spermatophyta</taxon>
        <taxon>Magnoliopsida</taxon>
        <taxon>Liliopsida</taxon>
        <taxon>Poales</taxon>
        <taxon>Poaceae</taxon>
        <taxon>BOP clade</taxon>
        <taxon>Oryzoideae</taxon>
        <taxon>Oryzeae</taxon>
        <taxon>Oryzinae</taxon>
        <taxon>Oryza</taxon>
        <taxon>Oryza sativa</taxon>
    </lineage>
</organism>
<proteinExistence type="predicted"/>
<dbReference type="EMBL" id="DP000086">
    <property type="protein sequence ID" value="ABB47197.1"/>
    <property type="molecule type" value="Genomic_DNA"/>
</dbReference>
<feature type="region of interest" description="Disordered" evidence="1">
    <location>
        <begin position="905"/>
        <end position="936"/>
    </location>
</feature>
<dbReference type="AlphaFoldDB" id="Q339T0"/>
<sequence>MKFSRLVSNSETLLYTGCKTKHTKLSATLDLMKLKTSSGWTDKSFTDLLGILKAMLPAENTLSETTYEAKQVLCPLALEVRRIHACPNDCILYHKQCANLDACPICKASRYKRKKSADKGKKSKRSGPAKVVWYLPIIDRFKRIFANPNEAKLVCWHATERRNDSPRQPGNDIDVFLELVIDDLEILWKEGVETWDAYGQENFKLRVLLFCTINDYPALGNLSGQTVKGKKACSDCMEHTLSRWLKKSRKMVYMGHLRWLPLRHAFRRKKKIFNGKRELQPAPKDLSRDDVHNMIKDINNEFGKKRKRSKTKEKEKNVCESLVCLMWNIPGKTKDGLNVHLDLQDMNIRSELQPIQHVEIAFLREMWLFEWYMGVLKFYIRNRAKPKGSIIEGYTTEEAIEFCVNYMSEADPIGVPMSRHEGRLSGVGTIGRKRIRPDQNRVTMSTDVPNETVQLLGMGPCWTIDTWQGFDINGYTFYTINQDDESTMQNSGVRIDAFQDQVGSNTYYGRIEEIWELNYVKFKVPLFRCHWVNIRTGLKVDKEGFTLVDLSKVGYADEPFELAKQFEQIFYINDPSNKKMHIVRDGKRRIVGVDNVVDEEEYNQNLLVRPHIDLNEDPQEAVEYARSDQTAPTPRTGNKIPKERYCITEVNQVGLPTGPRKVLSRFRSICGVIGREKFSILQDDIKQVPIAEKKSAWLKFKESFDYPAEHEDLIKQAAFKVKVDEFVFNPMNPDPTVKFPWITDQVWESFHAKKSTPESRARSEAYRLLQTLNQHPHRLGTAGYAGKDEEWRQEDEEAEESNTPRVFGDIPHPRKRNWARAWYRKNDDGTICMPNPQDQLVYEAITEPQTKPYPLDMWKYGSASQQRPELNPYIGRGATSHNWHAPKPHRKIGFRGFERGRETTAFRTFGDDRDPRLENLRNDRSYAKHTSKATSL</sequence>
<name>Q339T0_ORYSJ</name>
<dbReference type="Pfam" id="PF13952">
    <property type="entry name" value="DUF4216"/>
    <property type="match status" value="1"/>
</dbReference>
<dbReference type="PANTHER" id="PTHR10775">
    <property type="entry name" value="OS08G0208400 PROTEIN"/>
    <property type="match status" value="1"/>
</dbReference>
<feature type="compositionally biased region" description="Acidic residues" evidence="1">
    <location>
        <begin position="791"/>
        <end position="800"/>
    </location>
</feature>
<dbReference type="Pfam" id="PF02992">
    <property type="entry name" value="Transposase_21"/>
    <property type="match status" value="1"/>
</dbReference>
<dbReference type="Pfam" id="PF13960">
    <property type="entry name" value="DUF4218"/>
    <property type="match status" value="1"/>
</dbReference>
<feature type="domain" description="DUF4216" evidence="2">
    <location>
        <begin position="515"/>
        <end position="582"/>
    </location>
</feature>